<organism evidence="2 3">
    <name type="scientific">Lachnotalea glycerini</name>
    <dbReference type="NCBI Taxonomy" id="1763509"/>
    <lineage>
        <taxon>Bacteria</taxon>
        <taxon>Bacillati</taxon>
        <taxon>Bacillota</taxon>
        <taxon>Clostridia</taxon>
        <taxon>Lachnospirales</taxon>
        <taxon>Lachnospiraceae</taxon>
        <taxon>Lachnotalea</taxon>
    </lineage>
</organism>
<dbReference type="EMBL" id="QICS01000011">
    <property type="protein sequence ID" value="PXV86921.1"/>
    <property type="molecule type" value="Genomic_DNA"/>
</dbReference>
<dbReference type="InterPro" id="IPR014944">
    <property type="entry name" value="Toxin_SymE-like"/>
</dbReference>
<dbReference type="GO" id="GO:0016070">
    <property type="term" value="P:RNA metabolic process"/>
    <property type="evidence" value="ECO:0007669"/>
    <property type="project" value="InterPro"/>
</dbReference>
<dbReference type="Proteomes" id="UP000247523">
    <property type="component" value="Unassembled WGS sequence"/>
</dbReference>
<dbReference type="GO" id="GO:0003723">
    <property type="term" value="F:RNA binding"/>
    <property type="evidence" value="ECO:0007669"/>
    <property type="project" value="InterPro"/>
</dbReference>
<comment type="caution">
    <text evidence="2">The sequence shown here is derived from an EMBL/GenBank/DDBJ whole genome shotgun (WGS) entry which is preliminary data.</text>
</comment>
<sequence>MDTNRKMKVYQSYNPQNQPMPEIRLKGKWLEESGFGIGQHIEVEIHNNTLIVKQRVIEEKT</sequence>
<dbReference type="AlphaFoldDB" id="A0A318EKG1"/>
<evidence type="ECO:0000313" key="2">
    <source>
        <dbReference type="EMBL" id="PXV86921.1"/>
    </source>
</evidence>
<dbReference type="GO" id="GO:0005737">
    <property type="term" value="C:cytoplasm"/>
    <property type="evidence" value="ECO:0007669"/>
    <property type="project" value="InterPro"/>
</dbReference>
<dbReference type="RefSeq" id="WP_110291694.1">
    <property type="nucleotide sequence ID" value="NZ_QICS01000011.1"/>
</dbReference>
<dbReference type="GO" id="GO:0016788">
    <property type="term" value="F:hydrolase activity, acting on ester bonds"/>
    <property type="evidence" value="ECO:0007669"/>
    <property type="project" value="InterPro"/>
</dbReference>
<accession>A0A318EKG1</accession>
<name>A0A318EKG1_9FIRM</name>
<feature type="domain" description="Toxin SymE-like" evidence="1">
    <location>
        <begin position="4"/>
        <end position="53"/>
    </location>
</feature>
<proteinExistence type="predicted"/>
<gene>
    <name evidence="2" type="ORF">C8E03_111121</name>
</gene>
<evidence type="ECO:0000313" key="3">
    <source>
        <dbReference type="Proteomes" id="UP000247523"/>
    </source>
</evidence>
<evidence type="ECO:0000259" key="1">
    <source>
        <dbReference type="Pfam" id="PF08845"/>
    </source>
</evidence>
<dbReference type="Pfam" id="PF08845">
    <property type="entry name" value="SymE_toxin"/>
    <property type="match status" value="1"/>
</dbReference>
<protein>
    <submittedName>
        <fullName evidence="2">Toxic protein SymE</fullName>
    </submittedName>
</protein>
<reference evidence="2 3" key="1">
    <citation type="submission" date="2018-05" db="EMBL/GenBank/DDBJ databases">
        <title>Genomic Encyclopedia of Type Strains, Phase IV (KMG-IV): sequencing the most valuable type-strain genomes for metagenomic binning, comparative biology and taxonomic classification.</title>
        <authorList>
            <person name="Goeker M."/>
        </authorList>
    </citation>
    <scope>NUCLEOTIDE SEQUENCE [LARGE SCALE GENOMIC DNA]</scope>
    <source>
        <strain evidence="2 3">DSM 28816</strain>
    </source>
</reference>